<evidence type="ECO:0000313" key="11">
    <source>
        <dbReference type="Proteomes" id="UP000003233"/>
    </source>
</evidence>
<evidence type="ECO:0000256" key="4">
    <source>
        <dbReference type="ARBA" id="ARBA00022597"/>
    </source>
</evidence>
<accession>H1PQS0</accession>
<keyword evidence="8 9" id="KW-0472">Membrane</keyword>
<dbReference type="PANTHER" id="PTHR32502">
    <property type="entry name" value="N-ACETYLGALACTOSAMINE PERMEASE II COMPONENT-RELATED"/>
    <property type="match status" value="1"/>
</dbReference>
<dbReference type="BioCyc" id="FSP457404-HMP:GTSQ-765-MONOMER"/>
<keyword evidence="5" id="KW-0598">Phosphotransferase system</keyword>
<keyword evidence="3" id="KW-1003">Cell membrane</keyword>
<feature type="transmembrane region" description="Helical" evidence="9">
    <location>
        <begin position="47"/>
        <end position="68"/>
    </location>
</feature>
<evidence type="ECO:0000256" key="7">
    <source>
        <dbReference type="ARBA" id="ARBA00022989"/>
    </source>
</evidence>
<dbReference type="AlphaFoldDB" id="H1PQS0"/>
<name>H1PQS0_9FUSO</name>
<comment type="caution">
    <text evidence="10">The sequence shown here is derived from an EMBL/GenBank/DDBJ whole genome shotgun (WGS) entry which is preliminary data.</text>
</comment>
<evidence type="ECO:0000256" key="2">
    <source>
        <dbReference type="ARBA" id="ARBA00022448"/>
    </source>
</evidence>
<dbReference type="Proteomes" id="UP000003233">
    <property type="component" value="Unassembled WGS sequence"/>
</dbReference>
<dbReference type="EMBL" id="AGWJ02000002">
    <property type="protein sequence ID" value="EHO82733.1"/>
    <property type="molecule type" value="Genomic_DNA"/>
</dbReference>
<comment type="subcellular location">
    <subcellularLocation>
        <location evidence="1">Cell membrane</location>
        <topology evidence="1">Multi-pass membrane protein</topology>
    </subcellularLocation>
</comment>
<gene>
    <name evidence="10" type="ORF">HMPREF0402_00763</name>
</gene>
<dbReference type="Pfam" id="PF03609">
    <property type="entry name" value="EII-Sor"/>
    <property type="match status" value="1"/>
</dbReference>
<evidence type="ECO:0000256" key="9">
    <source>
        <dbReference type="SAM" id="Phobius"/>
    </source>
</evidence>
<feature type="transmembrane region" description="Helical" evidence="9">
    <location>
        <begin position="181"/>
        <end position="199"/>
    </location>
</feature>
<dbReference type="GO" id="GO:0005886">
    <property type="term" value="C:plasma membrane"/>
    <property type="evidence" value="ECO:0007669"/>
    <property type="project" value="UniProtKB-SubCell"/>
</dbReference>
<dbReference type="GO" id="GO:0009401">
    <property type="term" value="P:phosphoenolpyruvate-dependent sugar phosphotransferase system"/>
    <property type="evidence" value="ECO:0007669"/>
    <property type="project" value="UniProtKB-KW"/>
</dbReference>
<proteinExistence type="predicted"/>
<organism evidence="10 11">
    <name type="scientific">Fusobacterium ulcerans 12-1B</name>
    <dbReference type="NCBI Taxonomy" id="457404"/>
    <lineage>
        <taxon>Bacteria</taxon>
        <taxon>Fusobacteriati</taxon>
        <taxon>Fusobacteriota</taxon>
        <taxon>Fusobacteriia</taxon>
        <taxon>Fusobacteriales</taxon>
        <taxon>Fusobacteriaceae</taxon>
        <taxon>Fusobacterium</taxon>
    </lineage>
</organism>
<feature type="transmembrane region" description="Helical" evidence="9">
    <location>
        <begin position="137"/>
        <end position="160"/>
    </location>
</feature>
<evidence type="ECO:0000256" key="1">
    <source>
        <dbReference type="ARBA" id="ARBA00004651"/>
    </source>
</evidence>
<feature type="transmembrane region" description="Helical" evidence="9">
    <location>
        <begin position="80"/>
        <end position="101"/>
    </location>
</feature>
<dbReference type="PROSITE" id="PS51106">
    <property type="entry name" value="PTS_EIIC_TYPE_4"/>
    <property type="match status" value="1"/>
</dbReference>
<dbReference type="PATRIC" id="fig|457404.5.peg.502"/>
<keyword evidence="4" id="KW-0762">Sugar transport</keyword>
<evidence type="ECO:0000313" key="10">
    <source>
        <dbReference type="EMBL" id="EHO82733.1"/>
    </source>
</evidence>
<sequence length="265" mass="27694">MLIKALLLGILAGFAIWDGRVFGQHMFDRPIVTGPIVGLILGDVHTGIVMGASLELVMMGIVGIGAATPPDVVAGGILSTAFAIMSGLSMDAAVALSLPIATLAQSVGILDRTINTTFLHWADKAAEEGNPDKVARAMWYGAFLFFFSEFIVVFLGVLLGSGTIASFINALPPFIISGLRVASGMLPALGIAILMQLIFDKANAAYLFVGFILTAVLGVSTVATAIVGAIIAYVIYQTSMNHKKEMDAIMAVMNSNSNDDLGGEL</sequence>
<reference evidence="10 11" key="1">
    <citation type="submission" date="2012-07" db="EMBL/GenBank/DDBJ databases">
        <title>The Genome Sequence of Fusobacterium ulcerans 12_1B.</title>
        <authorList>
            <consortium name="The Broad Institute Genome Sequencing Platform"/>
            <person name="Earl A."/>
            <person name="Ward D."/>
            <person name="Feldgarden M."/>
            <person name="Gevers D."/>
            <person name="Strauss J."/>
            <person name="Ambrose C.E."/>
            <person name="Allen-Vercoe E."/>
            <person name="Walker B."/>
            <person name="Young S.K."/>
            <person name="Zeng Q."/>
            <person name="Gargeya S."/>
            <person name="Fitzgerald M."/>
            <person name="Haas B."/>
            <person name="Abouelleil A."/>
            <person name="Alvarado L."/>
            <person name="Arachchi H.M."/>
            <person name="Berlin A.M."/>
            <person name="Chapman S.B."/>
            <person name="Goldberg J."/>
            <person name="Griggs A."/>
            <person name="Gujja S."/>
            <person name="Hansen M."/>
            <person name="Howarth C."/>
            <person name="Imamovic A."/>
            <person name="Larimer J."/>
            <person name="McCowen C."/>
            <person name="Montmayeur A."/>
            <person name="Murphy C."/>
            <person name="Neiman D."/>
            <person name="Pearson M."/>
            <person name="Priest M."/>
            <person name="Roberts A."/>
            <person name="Saif S."/>
            <person name="Shea T."/>
            <person name="Sisk P."/>
            <person name="Sykes S."/>
            <person name="Wortman J."/>
            <person name="Nusbaum C."/>
            <person name="Birren B."/>
        </authorList>
    </citation>
    <scope>NUCLEOTIDE SEQUENCE [LARGE SCALE GENOMIC DNA]</scope>
    <source>
        <strain evidence="10 11">12_1B</strain>
    </source>
</reference>
<evidence type="ECO:0000256" key="8">
    <source>
        <dbReference type="ARBA" id="ARBA00023136"/>
    </source>
</evidence>
<dbReference type="PANTHER" id="PTHR32502:SF8">
    <property type="entry name" value="N-ACETYLGALACTOSAMINE PERMEASE IIC COMPONENT 1"/>
    <property type="match status" value="1"/>
</dbReference>
<dbReference type="RefSeq" id="WP_008696167.1">
    <property type="nucleotide sequence ID" value="NZ_KE161007.1"/>
</dbReference>
<evidence type="ECO:0000256" key="6">
    <source>
        <dbReference type="ARBA" id="ARBA00022692"/>
    </source>
</evidence>
<evidence type="ECO:0000256" key="3">
    <source>
        <dbReference type="ARBA" id="ARBA00022475"/>
    </source>
</evidence>
<feature type="transmembrane region" description="Helical" evidence="9">
    <location>
        <begin position="205"/>
        <end position="236"/>
    </location>
</feature>
<keyword evidence="11" id="KW-1185">Reference proteome</keyword>
<evidence type="ECO:0008006" key="12">
    <source>
        <dbReference type="Google" id="ProtNLM"/>
    </source>
</evidence>
<dbReference type="HOGENOM" id="CLU_069101_2_1_0"/>
<dbReference type="InterPro" id="IPR004700">
    <property type="entry name" value="PTS_IIC_man"/>
</dbReference>
<keyword evidence="2" id="KW-0813">Transport</keyword>
<keyword evidence="6 9" id="KW-0812">Transmembrane</keyword>
<protein>
    <recommendedName>
        <fullName evidence="12">PTS system, mannose/fructose/sorbose family, IIC component</fullName>
    </recommendedName>
</protein>
<keyword evidence="7 9" id="KW-1133">Transmembrane helix</keyword>
<evidence type="ECO:0000256" key="5">
    <source>
        <dbReference type="ARBA" id="ARBA00022683"/>
    </source>
</evidence>
<dbReference type="InterPro" id="IPR050303">
    <property type="entry name" value="GatZ_KbaZ_carbometab"/>
</dbReference>